<organism evidence="1 2">
    <name type="scientific">Tropicibacter naphthalenivorans</name>
    <dbReference type="NCBI Taxonomy" id="441103"/>
    <lineage>
        <taxon>Bacteria</taxon>
        <taxon>Pseudomonadati</taxon>
        <taxon>Pseudomonadota</taxon>
        <taxon>Alphaproteobacteria</taxon>
        <taxon>Rhodobacterales</taxon>
        <taxon>Roseobacteraceae</taxon>
        <taxon>Tropicibacter</taxon>
    </lineage>
</organism>
<protein>
    <submittedName>
        <fullName evidence="1">Type IV pilus biogenesis/stability protein PilW</fullName>
    </submittedName>
</protein>
<proteinExistence type="predicted"/>
<dbReference type="STRING" id="441103.TRN7648_00569"/>
<dbReference type="EMBL" id="CYSE01000001">
    <property type="protein sequence ID" value="CUH75692.1"/>
    <property type="molecule type" value="Genomic_DNA"/>
</dbReference>
<keyword evidence="2" id="KW-1185">Reference proteome</keyword>
<name>A0A0P1G1U9_9RHOB</name>
<accession>A0A0P1G1U9</accession>
<gene>
    <name evidence="1" type="ORF">TRN7648_00569</name>
</gene>
<evidence type="ECO:0000313" key="2">
    <source>
        <dbReference type="Proteomes" id="UP000054935"/>
    </source>
</evidence>
<sequence length="282" mass="31234">MRHPMIVLCATAVVALSACEKGIDTAEMDRKFQGVNVIDESNLNEVMLASGDPNEAVSYFQRSLTGAPDRIDLMRGLAISLIRAKRISEGKIAWAKVVDHKDATDEDRVQLADALIRANDWEKAEKVLDTIPPTYETFKRYRLEAMIADGNKEWKKADSFYEVAIGLTTTPASVMNNWGYSKLTRGDYAEAERLFTDAIRQDQALFTAKNNLVLARGAQGKYTLPVVPMTQIERAQLLHSMGLAAIKRGDVEIGKGLLREALDTHPQHFEAAALALKALENS</sequence>
<evidence type="ECO:0000313" key="1">
    <source>
        <dbReference type="EMBL" id="CUH75692.1"/>
    </source>
</evidence>
<dbReference type="InterPro" id="IPR011990">
    <property type="entry name" value="TPR-like_helical_dom_sf"/>
</dbReference>
<dbReference type="PROSITE" id="PS51257">
    <property type="entry name" value="PROKAR_LIPOPROTEIN"/>
    <property type="match status" value="1"/>
</dbReference>
<dbReference type="AlphaFoldDB" id="A0A0P1G1U9"/>
<dbReference type="SUPFAM" id="SSF48452">
    <property type="entry name" value="TPR-like"/>
    <property type="match status" value="1"/>
</dbReference>
<dbReference type="Proteomes" id="UP000054935">
    <property type="component" value="Unassembled WGS sequence"/>
</dbReference>
<dbReference type="Gene3D" id="1.25.40.10">
    <property type="entry name" value="Tetratricopeptide repeat domain"/>
    <property type="match status" value="1"/>
</dbReference>
<dbReference type="OrthoDB" id="7819234at2"/>
<dbReference type="RefSeq" id="WP_058246103.1">
    <property type="nucleotide sequence ID" value="NZ_CYSE01000001.1"/>
</dbReference>
<reference evidence="1 2" key="1">
    <citation type="submission" date="2015-09" db="EMBL/GenBank/DDBJ databases">
        <authorList>
            <consortium name="Swine Surveillance"/>
        </authorList>
    </citation>
    <scope>NUCLEOTIDE SEQUENCE [LARGE SCALE GENOMIC DNA]</scope>
    <source>
        <strain evidence="1 2">CECT 7648</strain>
    </source>
</reference>